<dbReference type="GO" id="GO:0045254">
    <property type="term" value="C:pyruvate dehydrogenase complex"/>
    <property type="evidence" value="ECO:0007669"/>
    <property type="project" value="InterPro"/>
</dbReference>
<evidence type="ECO:0000256" key="2">
    <source>
        <dbReference type="ARBA" id="ARBA00007317"/>
    </source>
</evidence>
<dbReference type="InterPro" id="IPR011053">
    <property type="entry name" value="Single_hybrid_motif"/>
</dbReference>
<accession>A0A4P7GMM9</accession>
<gene>
    <name evidence="8" type="ORF">EXE57_13285</name>
</gene>
<dbReference type="CDD" id="cd06849">
    <property type="entry name" value="lipoyl_domain"/>
    <property type="match status" value="1"/>
</dbReference>
<dbReference type="GO" id="GO:0016746">
    <property type="term" value="F:acyltransferase activity"/>
    <property type="evidence" value="ECO:0007669"/>
    <property type="project" value="UniProtKB-KW"/>
</dbReference>
<dbReference type="InterPro" id="IPR001078">
    <property type="entry name" value="2-oxoacid_DH_actylTfrase"/>
</dbReference>
<evidence type="ECO:0000313" key="9">
    <source>
        <dbReference type="Proteomes" id="UP000294894"/>
    </source>
</evidence>
<dbReference type="Gene3D" id="4.10.320.10">
    <property type="entry name" value="E3-binding domain"/>
    <property type="match status" value="1"/>
</dbReference>
<proteinExistence type="inferred from homology"/>
<dbReference type="PROSITE" id="PS50968">
    <property type="entry name" value="BIOTINYL_LIPOYL"/>
    <property type="match status" value="1"/>
</dbReference>
<evidence type="ECO:0000313" key="8">
    <source>
        <dbReference type="EMBL" id="QBR93134.1"/>
    </source>
</evidence>
<evidence type="ECO:0000256" key="5">
    <source>
        <dbReference type="SAM" id="MobiDB-lite"/>
    </source>
</evidence>
<dbReference type="Pfam" id="PF02817">
    <property type="entry name" value="E3_binding"/>
    <property type="match status" value="1"/>
</dbReference>
<keyword evidence="3 4" id="KW-0450">Lipoyl</keyword>
<dbReference type="KEGG" id="noy:EXE57_13285"/>
<feature type="domain" description="Peripheral subunit-binding (PSBD)" evidence="7">
    <location>
        <begin position="149"/>
        <end position="186"/>
    </location>
</feature>
<dbReference type="Proteomes" id="UP000294894">
    <property type="component" value="Chromosome"/>
</dbReference>
<dbReference type="PANTHER" id="PTHR23151:SF90">
    <property type="entry name" value="DIHYDROLIPOYLLYSINE-RESIDUE ACETYLTRANSFERASE COMPONENT OF PYRUVATE DEHYDROGENASE COMPLEX, MITOCHONDRIAL-RELATED"/>
    <property type="match status" value="1"/>
</dbReference>
<dbReference type="Gene3D" id="3.30.559.10">
    <property type="entry name" value="Chloramphenicol acetyltransferase-like domain"/>
    <property type="match status" value="1"/>
</dbReference>
<evidence type="ECO:0000256" key="1">
    <source>
        <dbReference type="ARBA" id="ARBA00001938"/>
    </source>
</evidence>
<sequence length="431" mass="45458">MPRVMRMPGVSADATAAVLAEWLVAEDAEFAAAEALATVETDKALVDVEADAAGVVLKTLVPPGAQVDVGAPIAVLGSPGEQVDDLDALLRELGVAEASAPVVPDRRDVPDTDPGSGSPVPEPGPVTTPTPTPDQTPAPVPPAPNGRVFASPLARKMAREAGIPVEEIDGTGPRHRVLRRDVEAAIAHRSASPPETAAPLRPDVGGAYEEVPHTRARRLTADRLVASKQQAPHFYLRTTVRAERLLALREELNDGAEVRVSVNDLVVRAVAVAHRRVPELNVTWTSEAVRVHRAADVAVAVATEHGLLTPVVRDVGSLPITTLAAVVRDLADRARQRRLKQAELEGGSITVTNLGMYGVEEFAAIINPPHAAILAVGAVREEPVVEDGAVVAGKVMTLTLSVDHRPVDGVVAARWLAVLTELLERPVRLLA</sequence>
<dbReference type="SUPFAM" id="SSF51230">
    <property type="entry name" value="Single hybrid motif"/>
    <property type="match status" value="1"/>
</dbReference>
<keyword evidence="4" id="KW-0012">Acyltransferase</keyword>
<dbReference type="OrthoDB" id="9805770at2"/>
<dbReference type="InterPro" id="IPR036625">
    <property type="entry name" value="E3-bd_dom_sf"/>
</dbReference>
<feature type="domain" description="Lipoyl-binding" evidence="6">
    <location>
        <begin position="2"/>
        <end position="77"/>
    </location>
</feature>
<dbReference type="AlphaFoldDB" id="A0A4P7GMM9"/>
<dbReference type="InterPro" id="IPR023213">
    <property type="entry name" value="CAT-like_dom_sf"/>
</dbReference>
<dbReference type="InterPro" id="IPR004167">
    <property type="entry name" value="PSBD"/>
</dbReference>
<dbReference type="GO" id="GO:0006086">
    <property type="term" value="P:pyruvate decarboxylation to acetyl-CoA"/>
    <property type="evidence" value="ECO:0007669"/>
    <property type="project" value="InterPro"/>
</dbReference>
<evidence type="ECO:0000259" key="7">
    <source>
        <dbReference type="PROSITE" id="PS51826"/>
    </source>
</evidence>
<dbReference type="Gene3D" id="2.40.50.100">
    <property type="match status" value="1"/>
</dbReference>
<reference evidence="8 9" key="1">
    <citation type="submission" date="2019-03" db="EMBL/GenBank/DDBJ databases">
        <title>Three New Species of Nocardioides, Nocardioides euryhalodurans sp. nov., Nocardioides seonyuensis sp. nov. and Nocardioides eburneoflavus sp. nov., Iolated from Soil.</title>
        <authorList>
            <person name="Roh S.G."/>
            <person name="Lee C."/>
            <person name="Kim M.-K."/>
            <person name="Kim S.B."/>
        </authorList>
    </citation>
    <scope>NUCLEOTIDE SEQUENCE [LARGE SCALE GENOMIC DNA]</scope>
    <source>
        <strain evidence="8 9">MMS17-SY117</strain>
    </source>
</reference>
<dbReference type="EC" id="2.3.1.-" evidence="4"/>
<dbReference type="InterPro" id="IPR045257">
    <property type="entry name" value="E2/Pdx1"/>
</dbReference>
<dbReference type="Pfam" id="PF00198">
    <property type="entry name" value="2-oxoacid_dh"/>
    <property type="match status" value="1"/>
</dbReference>
<keyword evidence="4" id="KW-0808">Transferase</keyword>
<dbReference type="PANTHER" id="PTHR23151">
    <property type="entry name" value="DIHYDROLIPOAMIDE ACETYL/SUCCINYL-TRANSFERASE-RELATED"/>
    <property type="match status" value="1"/>
</dbReference>
<dbReference type="InterPro" id="IPR000089">
    <property type="entry name" value="Biotin_lipoyl"/>
</dbReference>
<feature type="compositionally biased region" description="Pro residues" evidence="5">
    <location>
        <begin position="120"/>
        <end position="144"/>
    </location>
</feature>
<dbReference type="SUPFAM" id="SSF47005">
    <property type="entry name" value="Peripheral subunit-binding domain of 2-oxo acid dehydrogenase complex"/>
    <property type="match status" value="1"/>
</dbReference>
<organism evidence="8 9">
    <name type="scientific">Nocardioides euryhalodurans</name>
    <dbReference type="NCBI Taxonomy" id="2518370"/>
    <lineage>
        <taxon>Bacteria</taxon>
        <taxon>Bacillati</taxon>
        <taxon>Actinomycetota</taxon>
        <taxon>Actinomycetes</taxon>
        <taxon>Propionibacteriales</taxon>
        <taxon>Nocardioidaceae</taxon>
        <taxon>Nocardioides</taxon>
    </lineage>
</organism>
<dbReference type="SUPFAM" id="SSF52777">
    <property type="entry name" value="CoA-dependent acyltransferases"/>
    <property type="match status" value="1"/>
</dbReference>
<dbReference type="Pfam" id="PF00364">
    <property type="entry name" value="Biotin_lipoyl"/>
    <property type="match status" value="1"/>
</dbReference>
<dbReference type="PROSITE" id="PS51826">
    <property type="entry name" value="PSBD"/>
    <property type="match status" value="1"/>
</dbReference>
<comment type="similarity">
    <text evidence="2 4">Belongs to the 2-oxoacid dehydrogenase family.</text>
</comment>
<comment type="cofactor">
    <cofactor evidence="1 4">
        <name>(R)-lipoate</name>
        <dbReference type="ChEBI" id="CHEBI:83088"/>
    </cofactor>
</comment>
<evidence type="ECO:0000256" key="3">
    <source>
        <dbReference type="ARBA" id="ARBA00022823"/>
    </source>
</evidence>
<feature type="region of interest" description="Disordered" evidence="5">
    <location>
        <begin position="101"/>
        <end position="146"/>
    </location>
</feature>
<evidence type="ECO:0000259" key="6">
    <source>
        <dbReference type="PROSITE" id="PS50968"/>
    </source>
</evidence>
<protein>
    <recommendedName>
        <fullName evidence="4">Dihydrolipoamide acetyltransferase component of pyruvate dehydrogenase complex</fullName>
        <ecNumber evidence="4">2.3.1.-</ecNumber>
    </recommendedName>
</protein>
<evidence type="ECO:0000256" key="4">
    <source>
        <dbReference type="RuleBase" id="RU003423"/>
    </source>
</evidence>
<keyword evidence="9" id="KW-1185">Reference proteome</keyword>
<dbReference type="EMBL" id="CP038267">
    <property type="protein sequence ID" value="QBR93134.1"/>
    <property type="molecule type" value="Genomic_DNA"/>
</dbReference>
<name>A0A4P7GMM9_9ACTN</name>